<reference evidence="9" key="1">
    <citation type="submission" date="2025-08" db="UniProtKB">
        <authorList>
            <consortium name="RefSeq"/>
        </authorList>
    </citation>
    <scope>IDENTIFICATION</scope>
</reference>
<feature type="compositionally biased region" description="Basic residues" evidence="6">
    <location>
        <begin position="676"/>
        <end position="685"/>
    </location>
</feature>
<dbReference type="GeneID" id="100897415"/>
<feature type="region of interest" description="Disordered" evidence="6">
    <location>
        <begin position="666"/>
        <end position="685"/>
    </location>
</feature>
<accession>A0AAJ7SI73</accession>
<name>A0AAJ7SI73_9ACAR</name>
<evidence type="ECO:0000256" key="2">
    <source>
        <dbReference type="ARBA" id="ARBA00022741"/>
    </source>
</evidence>
<gene>
    <name evidence="9" type="primary">LOC100897415</name>
</gene>
<dbReference type="Pfam" id="PF00225">
    <property type="entry name" value="Kinesin"/>
    <property type="match status" value="1"/>
</dbReference>
<dbReference type="GO" id="GO:0016887">
    <property type="term" value="F:ATP hydrolysis activity"/>
    <property type="evidence" value="ECO:0007669"/>
    <property type="project" value="TreeGrafter"/>
</dbReference>
<feature type="region of interest" description="Disordered" evidence="6">
    <location>
        <begin position="568"/>
        <end position="596"/>
    </location>
</feature>
<keyword evidence="8" id="KW-1185">Reference proteome</keyword>
<dbReference type="GO" id="GO:0005874">
    <property type="term" value="C:microtubule"/>
    <property type="evidence" value="ECO:0007669"/>
    <property type="project" value="TreeGrafter"/>
</dbReference>
<keyword evidence="4" id="KW-0963">Cytoplasm</keyword>
<feature type="compositionally biased region" description="Basic and acidic residues" evidence="6">
    <location>
        <begin position="568"/>
        <end position="585"/>
    </location>
</feature>
<protein>
    <submittedName>
        <fullName evidence="9">Kinesin-like protein KIF23</fullName>
    </submittedName>
</protein>
<dbReference type="RefSeq" id="XP_028968368.1">
    <property type="nucleotide sequence ID" value="XM_029112535.1"/>
</dbReference>
<dbReference type="GO" id="GO:0051256">
    <property type="term" value="P:mitotic spindle midzone assembly"/>
    <property type="evidence" value="ECO:0007669"/>
    <property type="project" value="TreeGrafter"/>
</dbReference>
<dbReference type="Proteomes" id="UP000694867">
    <property type="component" value="Unplaced"/>
</dbReference>
<dbReference type="GO" id="GO:0003777">
    <property type="term" value="F:microtubule motor activity"/>
    <property type="evidence" value="ECO:0007669"/>
    <property type="project" value="InterPro"/>
</dbReference>
<dbReference type="KEGG" id="goe:100897415"/>
<proteinExistence type="inferred from homology"/>
<dbReference type="GO" id="GO:0005634">
    <property type="term" value="C:nucleus"/>
    <property type="evidence" value="ECO:0007669"/>
    <property type="project" value="TreeGrafter"/>
</dbReference>
<feature type="compositionally biased region" description="Basic residues" evidence="6">
    <location>
        <begin position="623"/>
        <end position="632"/>
    </location>
</feature>
<dbReference type="GO" id="GO:0005871">
    <property type="term" value="C:kinesin complex"/>
    <property type="evidence" value="ECO:0007669"/>
    <property type="project" value="TreeGrafter"/>
</dbReference>
<keyword evidence="5" id="KW-0505">Motor protein</keyword>
<dbReference type="Gene3D" id="3.40.850.10">
    <property type="entry name" value="Kinesin motor domain"/>
    <property type="match status" value="1"/>
</dbReference>
<feature type="region of interest" description="Disordered" evidence="6">
    <location>
        <begin position="612"/>
        <end position="658"/>
    </location>
</feature>
<dbReference type="PRINTS" id="PR00380">
    <property type="entry name" value="KINESINHEAVY"/>
</dbReference>
<dbReference type="InterPro" id="IPR001752">
    <property type="entry name" value="Kinesin_motor_dom"/>
</dbReference>
<dbReference type="InterPro" id="IPR027417">
    <property type="entry name" value="P-loop_NTPase"/>
</dbReference>
<comment type="subcellular location">
    <subcellularLocation>
        <location evidence="1">Cytoplasm</location>
        <location evidence="1">Cytoskeleton</location>
    </subcellularLocation>
</comment>
<dbReference type="SUPFAM" id="SSF52540">
    <property type="entry name" value="P-loop containing nucleoside triphosphate hydrolases"/>
    <property type="match status" value="1"/>
</dbReference>
<dbReference type="AlphaFoldDB" id="A0AAJ7SI73"/>
<dbReference type="GO" id="GO:0007018">
    <property type="term" value="P:microtubule-based movement"/>
    <property type="evidence" value="ECO:0007669"/>
    <property type="project" value="InterPro"/>
</dbReference>
<feature type="domain" description="Kinesin motor" evidence="7">
    <location>
        <begin position="3"/>
        <end position="403"/>
    </location>
</feature>
<dbReference type="SMART" id="SM00129">
    <property type="entry name" value="KISc"/>
    <property type="match status" value="1"/>
</dbReference>
<keyword evidence="3 5" id="KW-0067">ATP-binding</keyword>
<dbReference type="GO" id="GO:0008017">
    <property type="term" value="F:microtubule binding"/>
    <property type="evidence" value="ECO:0007669"/>
    <property type="project" value="InterPro"/>
</dbReference>
<feature type="compositionally biased region" description="Basic and acidic residues" evidence="6">
    <location>
        <begin position="633"/>
        <end position="646"/>
    </location>
</feature>
<dbReference type="PANTHER" id="PTHR24115:SF600">
    <property type="entry name" value="KINESIN-LIKE PROTEIN KIF23"/>
    <property type="match status" value="1"/>
</dbReference>
<dbReference type="GO" id="GO:0005524">
    <property type="term" value="F:ATP binding"/>
    <property type="evidence" value="ECO:0007669"/>
    <property type="project" value="UniProtKB-UniRule"/>
</dbReference>
<evidence type="ECO:0000256" key="6">
    <source>
        <dbReference type="SAM" id="MobiDB-lite"/>
    </source>
</evidence>
<dbReference type="InterPro" id="IPR027640">
    <property type="entry name" value="Kinesin-like_fam"/>
</dbReference>
<evidence type="ECO:0000259" key="7">
    <source>
        <dbReference type="PROSITE" id="PS50067"/>
    </source>
</evidence>
<evidence type="ECO:0000256" key="5">
    <source>
        <dbReference type="PROSITE-ProRule" id="PRU00283"/>
    </source>
</evidence>
<evidence type="ECO:0000313" key="9">
    <source>
        <dbReference type="RefSeq" id="XP_028968368.1"/>
    </source>
</evidence>
<dbReference type="PANTHER" id="PTHR24115">
    <property type="entry name" value="KINESIN-RELATED"/>
    <property type="match status" value="1"/>
</dbReference>
<organism evidence="8 9">
    <name type="scientific">Galendromus occidentalis</name>
    <name type="common">western predatory mite</name>
    <dbReference type="NCBI Taxonomy" id="34638"/>
    <lineage>
        <taxon>Eukaryota</taxon>
        <taxon>Metazoa</taxon>
        <taxon>Ecdysozoa</taxon>
        <taxon>Arthropoda</taxon>
        <taxon>Chelicerata</taxon>
        <taxon>Arachnida</taxon>
        <taxon>Acari</taxon>
        <taxon>Parasitiformes</taxon>
        <taxon>Mesostigmata</taxon>
        <taxon>Gamasina</taxon>
        <taxon>Phytoseioidea</taxon>
        <taxon>Phytoseiidae</taxon>
        <taxon>Typhlodrominae</taxon>
        <taxon>Galendromus</taxon>
    </lineage>
</organism>
<evidence type="ECO:0000256" key="1">
    <source>
        <dbReference type="ARBA" id="ARBA00004245"/>
    </source>
</evidence>
<sequence>MDRYKVYLRLKPLSAGETDVSELQNDKTLIIHPGLYGKRAVRYSFRGVFEPTSSQQEVFRRLALPAIRNVLSGKPALIFVNGVEASGKTHTLIGTPEDAGILPRALDVLFNSIPPNLQAMKFAIKPDTFNGYEARLTEDAMIDRQNVLIESGSRIGIEDDTAEGRPSPEQSPWARRDRWKLDETKVAADIPDDCRIAVFVQFVEIRNNCVYDLLDETTHENRGHSWKNIRHDSSKSTYVSGANEIEVENADEAMDIYLRGESRKQIAQSESNAENFGSHTVFTIKIVQAPVSQKTGDLVLDKDFITVTQLHLVNLAGCVGNYTAKSLDYTSLCLRSCLNILRENQMEGGDKKIPYRDSRLTHLFKSFFEGIGGIKMLLCINPRVEDLAETLEVLKFAEIAEDIDCETPLRRTKKKIQFREPSPTPSIEEFYTTAWDMGSHLEPQDRVEDLNFDSCRIAETPQSTSEERTSDSRSSIDFLHEELHNALSQLAAQEKIYRDKSRAHQDTLLKLNEMIQERDYLKERLVEIQAEKESAESRASHLEESLERVRSKKVRIKKAVENIGDKENEIRISSEEDRLSGEEGANHQAGSSGAAATSEYEAYSLWSFHTENQCSARPPERPQRHKRRKRNVRVSDAKITQPERTKCRTPLSSQSDPGVFVLEGAGDPAGDDACPRKNRKHVGDSRKKRISLMETKERCKIAIEGHAYARDLVLKKKIGRTFSFKGLFLNPRK</sequence>
<evidence type="ECO:0000313" key="8">
    <source>
        <dbReference type="Proteomes" id="UP000694867"/>
    </source>
</evidence>
<feature type="region of interest" description="Disordered" evidence="6">
    <location>
        <begin position="156"/>
        <end position="176"/>
    </location>
</feature>
<dbReference type="InterPro" id="IPR036961">
    <property type="entry name" value="Kinesin_motor_dom_sf"/>
</dbReference>
<feature type="binding site" evidence="5">
    <location>
        <begin position="82"/>
        <end position="89"/>
    </location>
    <ligand>
        <name>ATP</name>
        <dbReference type="ChEBI" id="CHEBI:30616"/>
    </ligand>
</feature>
<comment type="similarity">
    <text evidence="5">Belongs to the TRAFAC class myosin-kinesin ATPase superfamily. Kinesin family.</text>
</comment>
<evidence type="ECO:0000256" key="4">
    <source>
        <dbReference type="ARBA" id="ARBA00023212"/>
    </source>
</evidence>
<keyword evidence="4" id="KW-0206">Cytoskeleton</keyword>
<keyword evidence="2 5" id="KW-0547">Nucleotide-binding</keyword>
<dbReference type="PROSITE" id="PS50067">
    <property type="entry name" value="KINESIN_MOTOR_2"/>
    <property type="match status" value="1"/>
</dbReference>
<evidence type="ECO:0000256" key="3">
    <source>
        <dbReference type="ARBA" id="ARBA00022840"/>
    </source>
</evidence>